<evidence type="ECO:0000313" key="2">
    <source>
        <dbReference type="Proteomes" id="UP000241074"/>
    </source>
</evidence>
<name>A0A2P1PSV0_9GAMM</name>
<sequence>MPRKSSIDRAPETLKKRIDAFMRKNNATLDQMREALAQEFGAEHVPSRSALHRYQQNFEEVAGRMREIDAASRTLVSELGEDIGERSAELLSHAVTTLVADQALRANQNDSKVTIDEARKLAIAARHAIEAKKLSRTERQAIERDTRERMAAEQKAKLATMEKKGGIDAETLRKIREEVYGIR</sequence>
<organism evidence="1 2">
    <name type="scientific">Ahniella affigens</name>
    <dbReference type="NCBI Taxonomy" id="2021234"/>
    <lineage>
        <taxon>Bacteria</taxon>
        <taxon>Pseudomonadati</taxon>
        <taxon>Pseudomonadota</taxon>
        <taxon>Gammaproteobacteria</taxon>
        <taxon>Lysobacterales</taxon>
        <taxon>Rhodanobacteraceae</taxon>
        <taxon>Ahniella</taxon>
    </lineage>
</organism>
<reference evidence="1 2" key="1">
    <citation type="submission" date="2018-03" db="EMBL/GenBank/DDBJ databases">
        <title>Ahniella affigens gen. nov., sp. nov., a gammaproteobacterium isolated from sandy soil near a stream.</title>
        <authorList>
            <person name="Ko Y."/>
            <person name="Kim J.-H."/>
        </authorList>
    </citation>
    <scope>NUCLEOTIDE SEQUENCE [LARGE SCALE GENOMIC DNA]</scope>
    <source>
        <strain evidence="1 2">D13</strain>
    </source>
</reference>
<gene>
    <name evidence="1" type="ORF">C7S18_12205</name>
</gene>
<dbReference type="Pfam" id="PF11985">
    <property type="entry name" value="Phage_Mu_Gp27"/>
    <property type="match status" value="1"/>
</dbReference>
<dbReference type="InterPro" id="IPR021874">
    <property type="entry name" value="Phage_Mu_Gp27"/>
</dbReference>
<protein>
    <submittedName>
        <fullName evidence="1">Small terminase subunit</fullName>
    </submittedName>
</protein>
<accession>A0A2P1PSV0</accession>
<dbReference type="Proteomes" id="UP000241074">
    <property type="component" value="Chromosome"/>
</dbReference>
<dbReference type="KEGG" id="xba:C7S18_12205"/>
<dbReference type="AlphaFoldDB" id="A0A2P1PSV0"/>
<keyword evidence="2" id="KW-1185">Reference proteome</keyword>
<proteinExistence type="predicted"/>
<dbReference type="OrthoDB" id="5873478at2"/>
<reference evidence="1 2" key="2">
    <citation type="submission" date="2018-03" db="EMBL/GenBank/DDBJ databases">
        <authorList>
            <person name="Keele B.F."/>
        </authorList>
    </citation>
    <scope>NUCLEOTIDE SEQUENCE [LARGE SCALE GENOMIC DNA]</scope>
    <source>
        <strain evidence="1 2">D13</strain>
    </source>
</reference>
<dbReference type="EMBL" id="CP027860">
    <property type="protein sequence ID" value="AVP97914.1"/>
    <property type="molecule type" value="Genomic_DNA"/>
</dbReference>
<dbReference type="RefSeq" id="WP_106891834.1">
    <property type="nucleotide sequence ID" value="NZ_CP027860.1"/>
</dbReference>
<evidence type="ECO:0000313" key="1">
    <source>
        <dbReference type="EMBL" id="AVP97914.1"/>
    </source>
</evidence>